<evidence type="ECO:0000313" key="2">
    <source>
        <dbReference type="EMBL" id="GFT10219.1"/>
    </source>
</evidence>
<gene>
    <name evidence="2" type="ORF">NPIL_254951</name>
</gene>
<comment type="caution">
    <text evidence="2">The sequence shown here is derived from an EMBL/GenBank/DDBJ whole genome shotgun (WGS) entry which is preliminary data.</text>
</comment>
<keyword evidence="3" id="KW-1185">Reference proteome</keyword>
<evidence type="ECO:0000256" key="1">
    <source>
        <dbReference type="SAM" id="MobiDB-lite"/>
    </source>
</evidence>
<proteinExistence type="predicted"/>
<evidence type="ECO:0000313" key="3">
    <source>
        <dbReference type="Proteomes" id="UP000887013"/>
    </source>
</evidence>
<name>A0A8X6THE6_NEPPI</name>
<organism evidence="2 3">
    <name type="scientific">Nephila pilipes</name>
    <name type="common">Giant wood spider</name>
    <name type="synonym">Nephila maculata</name>
    <dbReference type="NCBI Taxonomy" id="299642"/>
    <lineage>
        <taxon>Eukaryota</taxon>
        <taxon>Metazoa</taxon>
        <taxon>Ecdysozoa</taxon>
        <taxon>Arthropoda</taxon>
        <taxon>Chelicerata</taxon>
        <taxon>Arachnida</taxon>
        <taxon>Araneae</taxon>
        <taxon>Araneomorphae</taxon>
        <taxon>Entelegynae</taxon>
        <taxon>Araneoidea</taxon>
        <taxon>Nephilidae</taxon>
        <taxon>Nephila</taxon>
    </lineage>
</organism>
<dbReference type="AlphaFoldDB" id="A0A8X6THE6"/>
<dbReference type="EMBL" id="BMAW01008782">
    <property type="protein sequence ID" value="GFT10219.1"/>
    <property type="molecule type" value="Genomic_DNA"/>
</dbReference>
<protein>
    <submittedName>
        <fullName evidence="2">Uncharacterized protein</fullName>
    </submittedName>
</protein>
<feature type="region of interest" description="Disordered" evidence="1">
    <location>
        <begin position="44"/>
        <end position="70"/>
    </location>
</feature>
<reference evidence="2" key="1">
    <citation type="submission" date="2020-08" db="EMBL/GenBank/DDBJ databases">
        <title>Multicomponent nature underlies the extraordinary mechanical properties of spider dragline silk.</title>
        <authorList>
            <person name="Kono N."/>
            <person name="Nakamura H."/>
            <person name="Mori M."/>
            <person name="Yoshida Y."/>
            <person name="Ohtoshi R."/>
            <person name="Malay A.D."/>
            <person name="Moran D.A.P."/>
            <person name="Tomita M."/>
            <person name="Numata K."/>
            <person name="Arakawa K."/>
        </authorList>
    </citation>
    <scope>NUCLEOTIDE SEQUENCE</scope>
</reference>
<accession>A0A8X6THE6</accession>
<dbReference type="OrthoDB" id="10418961at2759"/>
<sequence length="116" mass="12878">MTKQTIFVRNRLFEIGSACRSHDDWVVAVTTTQRSCQQKMVSVARNNAPDSDEGSVTRGKKGGLLGESPGDIQGPITVTVSVHARYTELFSFNNRLKVWSKSIIWTDTIINYGDAD</sequence>
<dbReference type="Proteomes" id="UP000887013">
    <property type="component" value="Unassembled WGS sequence"/>
</dbReference>